<reference evidence="6 7" key="1">
    <citation type="submission" date="2015-12" db="EMBL/GenBank/DDBJ databases">
        <title>Genome sequence of Tistrella mobilis MCCC 1A02139.</title>
        <authorList>
            <person name="Lu L."/>
            <person name="Lai Q."/>
            <person name="Shao Z."/>
            <person name="Qian P."/>
        </authorList>
    </citation>
    <scope>NUCLEOTIDE SEQUENCE [LARGE SCALE GENOMIC DNA]</scope>
    <source>
        <strain evidence="6 7">MCCC 1A02139</strain>
    </source>
</reference>
<dbReference type="InterPro" id="IPR000847">
    <property type="entry name" value="LysR_HTH_N"/>
</dbReference>
<dbReference type="InterPro" id="IPR036388">
    <property type="entry name" value="WH-like_DNA-bd_sf"/>
</dbReference>
<dbReference type="GO" id="GO:0006351">
    <property type="term" value="P:DNA-templated transcription"/>
    <property type="evidence" value="ECO:0007669"/>
    <property type="project" value="TreeGrafter"/>
</dbReference>
<dbReference type="Gene3D" id="1.10.10.10">
    <property type="entry name" value="Winged helix-like DNA-binding domain superfamily/Winged helix DNA-binding domain"/>
    <property type="match status" value="1"/>
</dbReference>
<dbReference type="GeneID" id="97244151"/>
<dbReference type="GO" id="GO:0003700">
    <property type="term" value="F:DNA-binding transcription factor activity"/>
    <property type="evidence" value="ECO:0007669"/>
    <property type="project" value="InterPro"/>
</dbReference>
<evidence type="ECO:0000256" key="4">
    <source>
        <dbReference type="ARBA" id="ARBA00023163"/>
    </source>
</evidence>
<comment type="caution">
    <text evidence="6">The sequence shown here is derived from an EMBL/GenBank/DDBJ whole genome shotgun (WGS) entry which is preliminary data.</text>
</comment>
<dbReference type="Pfam" id="PF00126">
    <property type="entry name" value="HTH_1"/>
    <property type="match status" value="1"/>
</dbReference>
<dbReference type="SUPFAM" id="SSF53850">
    <property type="entry name" value="Periplasmic binding protein-like II"/>
    <property type="match status" value="1"/>
</dbReference>
<evidence type="ECO:0000313" key="7">
    <source>
        <dbReference type="Proteomes" id="UP000075787"/>
    </source>
</evidence>
<evidence type="ECO:0000259" key="5">
    <source>
        <dbReference type="PROSITE" id="PS50931"/>
    </source>
</evidence>
<dbReference type="SUPFAM" id="SSF46785">
    <property type="entry name" value="Winged helix' DNA-binding domain"/>
    <property type="match status" value="1"/>
</dbReference>
<dbReference type="OrthoDB" id="7333438at2"/>
<sequence length="312" mass="33532">MNDPLKKLSWDDLRIVKVIGEAGNLAAAAGRIGINTSTAFRRLGEIEAVLDRPLFERRRSGYVPTPAGEELVALAQRLEVDIVSVTRRITGQDQDEAGEIRIATSDTFATWLLPPVLAGFTALHPGARVEVVVGNGALNLARGESDVALRATDDPPENLVGRRVARIAWAPYRQRRAHDEAGGHMPDDLAWAAYCDELAGLKANRHLETRVPAERIVFRTNTVQGMAATLAAGLGAGWLPCLVGDALPDLARLGPADDALSDGLWLLTHPDLRKSGRVHVFLEYCAAALTKRRPFIEGRGIEGGGIEGHGGS</sequence>
<gene>
    <name evidence="6" type="ORF">AUP44_20140</name>
</gene>
<keyword evidence="3" id="KW-0238">DNA-binding</keyword>
<evidence type="ECO:0000256" key="3">
    <source>
        <dbReference type="ARBA" id="ARBA00023125"/>
    </source>
</evidence>
<dbReference type="InterPro" id="IPR036390">
    <property type="entry name" value="WH_DNA-bd_sf"/>
</dbReference>
<dbReference type="PANTHER" id="PTHR30537:SF3">
    <property type="entry name" value="TRANSCRIPTIONAL REGULATORY PROTEIN"/>
    <property type="match status" value="1"/>
</dbReference>
<dbReference type="PROSITE" id="PS50931">
    <property type="entry name" value="HTH_LYSR"/>
    <property type="match status" value="1"/>
</dbReference>
<dbReference type="Pfam" id="PF03466">
    <property type="entry name" value="LysR_substrate"/>
    <property type="match status" value="1"/>
</dbReference>
<dbReference type="InterPro" id="IPR058163">
    <property type="entry name" value="LysR-type_TF_proteobact-type"/>
</dbReference>
<organism evidence="6 7">
    <name type="scientific">Tistrella mobilis</name>
    <dbReference type="NCBI Taxonomy" id="171437"/>
    <lineage>
        <taxon>Bacteria</taxon>
        <taxon>Pseudomonadati</taxon>
        <taxon>Pseudomonadota</taxon>
        <taxon>Alphaproteobacteria</taxon>
        <taxon>Geminicoccales</taxon>
        <taxon>Geminicoccaceae</taxon>
        <taxon>Tistrella</taxon>
    </lineage>
</organism>
<dbReference type="AlphaFoldDB" id="A0A162LX43"/>
<evidence type="ECO:0000256" key="1">
    <source>
        <dbReference type="ARBA" id="ARBA00009437"/>
    </source>
</evidence>
<dbReference type="EMBL" id="LPZR01000022">
    <property type="protein sequence ID" value="KYO57464.1"/>
    <property type="molecule type" value="Genomic_DNA"/>
</dbReference>
<dbReference type="Gene3D" id="3.40.190.290">
    <property type="match status" value="1"/>
</dbReference>
<proteinExistence type="inferred from homology"/>
<dbReference type="RefSeq" id="WP_062761509.1">
    <property type="nucleotide sequence ID" value="NZ_CP121045.1"/>
</dbReference>
<dbReference type="Proteomes" id="UP000075787">
    <property type="component" value="Unassembled WGS sequence"/>
</dbReference>
<dbReference type="PANTHER" id="PTHR30537">
    <property type="entry name" value="HTH-TYPE TRANSCRIPTIONAL REGULATOR"/>
    <property type="match status" value="1"/>
</dbReference>
<dbReference type="GO" id="GO:0043565">
    <property type="term" value="F:sequence-specific DNA binding"/>
    <property type="evidence" value="ECO:0007669"/>
    <property type="project" value="TreeGrafter"/>
</dbReference>
<feature type="domain" description="HTH lysR-type" evidence="5">
    <location>
        <begin position="8"/>
        <end position="65"/>
    </location>
</feature>
<dbReference type="InterPro" id="IPR005119">
    <property type="entry name" value="LysR_subst-bd"/>
</dbReference>
<comment type="similarity">
    <text evidence="1">Belongs to the LysR transcriptional regulatory family.</text>
</comment>
<keyword evidence="2" id="KW-0805">Transcription regulation</keyword>
<accession>A0A162LX43</accession>
<name>A0A162LX43_9PROT</name>
<keyword evidence="4" id="KW-0804">Transcription</keyword>
<evidence type="ECO:0000256" key="2">
    <source>
        <dbReference type="ARBA" id="ARBA00023015"/>
    </source>
</evidence>
<protein>
    <submittedName>
        <fullName evidence="6">LysR family transcriptional regulator</fullName>
    </submittedName>
</protein>
<evidence type="ECO:0000313" key="6">
    <source>
        <dbReference type="EMBL" id="KYO57464.1"/>
    </source>
</evidence>